<evidence type="ECO:0000313" key="1">
    <source>
        <dbReference type="EMBL" id="MBB4222225.1"/>
    </source>
</evidence>
<comment type="caution">
    <text evidence="1">The sequence shown here is derived from an EMBL/GenBank/DDBJ whole genome shotgun (WGS) entry which is preliminary data.</text>
</comment>
<sequence>MRKETRQALDAYFAQLATLNEVASVVQKFNVVPRVQQTLEAKMQESSAFLQRINVIGVTEQIAAKVGVGVTGPVASRTDTSGNLTRKPRNVAALDDNQYRCVQTNFDTAIRYAQLDAWAGFPNFQTLLRDAILRRQALDRICIGFNGTSIAATTDLAANPLLQDVNKGWLQQMREHAPENVLAEGGKQAGKVIVGADKATSDYANLDAVVYDAITMLDPWNQEDPDLVAVVGRGLMHDKYFPLVNKDQPPTESLAADIVISQKRVGGLQAVTVPFFPAGTVLVTKLSNLSMYWQRDARRRNIKDVPERDQIENYESSNDAYVVEDYGSAALVEHIEIAD</sequence>
<evidence type="ECO:0000313" key="2">
    <source>
        <dbReference type="Proteomes" id="UP000524450"/>
    </source>
</evidence>
<dbReference type="EMBL" id="JACIFZ010000002">
    <property type="protein sequence ID" value="MBB4222225.1"/>
    <property type="molecule type" value="Genomic_DNA"/>
</dbReference>
<dbReference type="Pfam" id="PF05125">
    <property type="entry name" value="Phage_cap_P2"/>
    <property type="match status" value="1"/>
</dbReference>
<protein>
    <submittedName>
        <fullName evidence="1">P2 family phage major capsid protein</fullName>
    </submittedName>
</protein>
<proteinExistence type="predicted"/>
<gene>
    <name evidence="1" type="ORF">GGD71_002985</name>
</gene>
<organism evidence="1 2">
    <name type="scientific">Variovorax guangxiensis</name>
    <dbReference type="NCBI Taxonomy" id="1775474"/>
    <lineage>
        <taxon>Bacteria</taxon>
        <taxon>Pseudomonadati</taxon>
        <taxon>Pseudomonadota</taxon>
        <taxon>Betaproteobacteria</taxon>
        <taxon>Burkholderiales</taxon>
        <taxon>Comamonadaceae</taxon>
        <taxon>Variovorax</taxon>
    </lineage>
</organism>
<accession>A0A840FQ09</accession>
<dbReference type="NCBIfam" id="TIGR01551">
    <property type="entry name" value="major_capsid_P2"/>
    <property type="match status" value="1"/>
</dbReference>
<reference evidence="1 2" key="1">
    <citation type="submission" date="2020-08" db="EMBL/GenBank/DDBJ databases">
        <title>Genomic Encyclopedia of Type Strains, Phase IV (KMG-V): Genome sequencing to study the core and pangenomes of soil and plant-associated prokaryotes.</title>
        <authorList>
            <person name="Whitman W."/>
        </authorList>
    </citation>
    <scope>NUCLEOTIDE SEQUENCE [LARGE SCALE GENOMIC DNA]</scope>
    <source>
        <strain evidence="1 2">34/80</strain>
    </source>
</reference>
<dbReference type="RefSeq" id="WP_184638677.1">
    <property type="nucleotide sequence ID" value="NZ_JACIFZ010000002.1"/>
</dbReference>
<dbReference type="InterPro" id="IPR006441">
    <property type="entry name" value="Phage_P2_GpN"/>
</dbReference>
<name>A0A840FQ09_9BURK</name>
<dbReference type="Proteomes" id="UP000524450">
    <property type="component" value="Unassembled WGS sequence"/>
</dbReference>
<dbReference type="AlphaFoldDB" id="A0A840FQ09"/>